<reference evidence="3" key="1">
    <citation type="journal article" date="2021" name="BMC Genomics">
        <title>Chromosome-level genome assembly and manually-curated proteome of model necrotroph Parastagonospora nodorum Sn15 reveals a genome-wide trove of candidate effector homologs, and redundancy of virulence-related functions within an accessory chromosome.</title>
        <authorList>
            <person name="Bertazzoni S."/>
            <person name="Jones D.A.B."/>
            <person name="Phan H.T."/>
            <person name="Tan K.-C."/>
            <person name="Hane J.K."/>
        </authorList>
    </citation>
    <scope>NUCLEOTIDE SEQUENCE [LARGE SCALE GENOMIC DNA]</scope>
    <source>
        <strain evidence="3">SN15 / ATCC MYA-4574 / FGSC 10173)</strain>
    </source>
</reference>
<keyword evidence="3" id="KW-1185">Reference proteome</keyword>
<evidence type="ECO:0000259" key="1">
    <source>
        <dbReference type="Pfam" id="PF06985"/>
    </source>
</evidence>
<dbReference type="Pfam" id="PF06985">
    <property type="entry name" value="HET"/>
    <property type="match status" value="1"/>
</dbReference>
<dbReference type="PANTHER" id="PTHR33112:SF16">
    <property type="entry name" value="HETEROKARYON INCOMPATIBILITY DOMAIN-CONTAINING PROTEIN"/>
    <property type="match status" value="1"/>
</dbReference>
<organism evidence="2 3">
    <name type="scientific">Phaeosphaeria nodorum (strain SN15 / ATCC MYA-4574 / FGSC 10173)</name>
    <name type="common">Glume blotch fungus</name>
    <name type="synonym">Parastagonospora nodorum</name>
    <dbReference type="NCBI Taxonomy" id="321614"/>
    <lineage>
        <taxon>Eukaryota</taxon>
        <taxon>Fungi</taxon>
        <taxon>Dikarya</taxon>
        <taxon>Ascomycota</taxon>
        <taxon>Pezizomycotina</taxon>
        <taxon>Dothideomycetes</taxon>
        <taxon>Pleosporomycetidae</taxon>
        <taxon>Pleosporales</taxon>
        <taxon>Pleosporineae</taxon>
        <taxon>Phaeosphaeriaceae</taxon>
        <taxon>Parastagonospora</taxon>
    </lineage>
</organism>
<evidence type="ECO:0000313" key="2">
    <source>
        <dbReference type="EMBL" id="QRC91896.1"/>
    </source>
</evidence>
<dbReference type="OrthoDB" id="5428863at2759"/>
<dbReference type="VEuPathDB" id="FungiDB:JI435_301380"/>
<dbReference type="AlphaFoldDB" id="A0A7U2ES89"/>
<evidence type="ECO:0000313" key="3">
    <source>
        <dbReference type="Proteomes" id="UP000663193"/>
    </source>
</evidence>
<sequence>MGDDNHRIGSTESKCRAWVEQFRRKLRWPAILPFFKAEVPARCSTCSLVDFHHLWGPNGLEEAFLPNQKPYSGGRYFRLQRSDNCDLCAILMPGYELGEFASLGVDFGLLWKPFLGEEAVCLSFQLEVGREAVDRQVSMGKVFFYAPLRYYESAPGFLKPKFIGDTPDYDECRAWLENCQTHHGPDCNRPTPLIDGLHLFDCQRAKVVRADSIVNPHWVALSYVWGDRGHADAAEVSHDHHAPRLPQTIMDAVKVTQELGYRYLWIDELCIDQNNAAHENSQLGKMDQIYRGAEFTIVAAAGRDKTYGLPGVSTTKRVQSPVLRFDQGLIFSIGPEPNELVAEATVWSTRGWTFQEGFLSKRLLVFTDWQVTFYCQKASWMEALGGPRFMRRQDIDWDQWPNQASLWNRDQDWHSNSGVLSALHGSIRLLENYTCRHLSYESDAVKAVSGILSYQREASKPMFHLSGLPYYPPSAHGTSSEATQRPEEVLALTLSWRNLNRAIQTKRRYMFPSWTWAGWSGPVVWVCHYASFTRGIPTSVKTHIRSARMLNAAGQDIEYRSSARNLQEALDSVTVLVLEALAIPPDLFRSKGLLEEGAGQSLEDIIIAGVELSKSLIAPDTLVSSILANVHAGVWSCFVLASQGSLHRFVLVVEWENDDTATRVGGFVFFQDVTHMSGDEAQEAVRAFDSLLEFRTVQLV</sequence>
<dbReference type="Proteomes" id="UP000663193">
    <property type="component" value="Chromosome 2"/>
</dbReference>
<dbReference type="EMBL" id="CP069024">
    <property type="protein sequence ID" value="QRC91896.1"/>
    <property type="molecule type" value="Genomic_DNA"/>
</dbReference>
<protein>
    <recommendedName>
        <fullName evidence="1">Heterokaryon incompatibility domain-containing protein</fullName>
    </recommendedName>
</protein>
<feature type="domain" description="Heterokaryon incompatibility" evidence="1">
    <location>
        <begin position="218"/>
        <end position="356"/>
    </location>
</feature>
<dbReference type="PANTHER" id="PTHR33112">
    <property type="entry name" value="DOMAIN PROTEIN, PUTATIVE-RELATED"/>
    <property type="match status" value="1"/>
</dbReference>
<accession>A0A7U2ES89</accession>
<proteinExistence type="predicted"/>
<gene>
    <name evidence="2" type="ORF">JI435_301380</name>
</gene>
<name>A0A7U2ES89_PHANO</name>
<dbReference type="InterPro" id="IPR010730">
    <property type="entry name" value="HET"/>
</dbReference>